<name>A0AAV7IV51_COTGL</name>
<evidence type="ECO:0000256" key="11">
    <source>
        <dbReference type="SAM" id="Phobius"/>
    </source>
</evidence>
<sequence>MQQAMLLCNGVQTHVITEGRWVEEGLSPTGSKDLVIVIPGNPGIPSFYSGFIKSLKSRLPSETPVWTVGHAGHVQPPKNLCFMSEDGSDKPVYTLQDQLEHKVAFIKQYVPKDAKLHLVGHSIGSWCILQLLKNPEIAKQVVRCYLLFPTIERMAETPNGKFLTNFVLRIATLTVFLAWIFSFFPVVLQSILIRIFGGFFAGVTNKSIKPVRQLLEPPVLDRVFKLAQDEMVKVRERDDELISNYEDKLWLYYGATDGWTPQNYCTELKAKHPDINAQICKRGFRHAFVLTDEVEVGKMVGDIISETMSNNP</sequence>
<dbReference type="InterPro" id="IPR019363">
    <property type="entry name" value="LDAH"/>
</dbReference>
<comment type="catalytic activity">
    <reaction evidence="10">
        <text>a cholesterol ester + H2O = cholesterol + a fatty acid + H(+)</text>
        <dbReference type="Rhea" id="RHEA:36403"/>
        <dbReference type="ChEBI" id="CHEBI:15377"/>
        <dbReference type="ChEBI" id="CHEBI:15378"/>
        <dbReference type="ChEBI" id="CHEBI:16113"/>
        <dbReference type="ChEBI" id="CHEBI:17002"/>
        <dbReference type="ChEBI" id="CHEBI:28868"/>
        <dbReference type="EC" id="3.1.1.13"/>
    </reaction>
    <physiologicalReaction direction="left-to-right" evidence="10">
        <dbReference type="Rhea" id="RHEA:36404"/>
    </physiologicalReaction>
</comment>
<gene>
    <name evidence="12" type="ORF">KQX54_002177</name>
</gene>
<comment type="caution">
    <text evidence="12">The sequence shown here is derived from an EMBL/GenBank/DDBJ whole genome shotgun (WGS) entry which is preliminary data.</text>
</comment>
<evidence type="ECO:0000256" key="5">
    <source>
        <dbReference type="ARBA" id="ARBA00022677"/>
    </source>
</evidence>
<proteinExistence type="inferred from homology"/>
<evidence type="ECO:0000256" key="9">
    <source>
        <dbReference type="ARBA" id="ARBA00039150"/>
    </source>
</evidence>
<dbReference type="GO" id="GO:0034389">
    <property type="term" value="P:lipid droplet organization"/>
    <property type="evidence" value="ECO:0007669"/>
    <property type="project" value="UniProtKB-ARBA"/>
</dbReference>
<reference evidence="12 13" key="1">
    <citation type="journal article" date="2021" name="J. Hered.">
        <title>A chromosome-level genome assembly of the parasitoid wasp, Cotesia glomerata (Hymenoptera: Braconidae).</title>
        <authorList>
            <person name="Pinto B.J."/>
            <person name="Weis J.J."/>
            <person name="Gamble T."/>
            <person name="Ode P.J."/>
            <person name="Paul R."/>
            <person name="Zaspel J.M."/>
        </authorList>
    </citation>
    <scope>NUCLEOTIDE SEQUENCE [LARGE SCALE GENOMIC DNA]</scope>
    <source>
        <strain evidence="12">CgM1</strain>
    </source>
</reference>
<evidence type="ECO:0000256" key="7">
    <source>
        <dbReference type="ARBA" id="ARBA00022824"/>
    </source>
</evidence>
<evidence type="ECO:0000256" key="10">
    <source>
        <dbReference type="ARBA" id="ARBA00049527"/>
    </source>
</evidence>
<dbReference type="GO" id="GO:0005811">
    <property type="term" value="C:lipid droplet"/>
    <property type="evidence" value="ECO:0007669"/>
    <property type="project" value="UniProtKB-SubCell"/>
</dbReference>
<keyword evidence="11" id="KW-1133">Transmembrane helix</keyword>
<dbReference type="GO" id="GO:0004771">
    <property type="term" value="F:sterol ester esterase activity"/>
    <property type="evidence" value="ECO:0007669"/>
    <property type="project" value="UniProtKB-EC"/>
</dbReference>
<evidence type="ECO:0000256" key="8">
    <source>
        <dbReference type="ARBA" id="ARBA00031924"/>
    </source>
</evidence>
<keyword evidence="11" id="KW-0472">Membrane</keyword>
<keyword evidence="6" id="KW-0378">Hydrolase</keyword>
<comment type="similarity">
    <text evidence="3">Belongs to the AB hydrolase superfamily. LDAH family.</text>
</comment>
<dbReference type="EC" id="3.1.1.13" evidence="9"/>
<comment type="subcellular location">
    <subcellularLocation>
        <location evidence="1">Endoplasmic reticulum</location>
    </subcellularLocation>
    <subcellularLocation>
        <location evidence="2">Lipid droplet</location>
    </subcellularLocation>
</comment>
<dbReference type="AlphaFoldDB" id="A0AAV7IV51"/>
<dbReference type="Proteomes" id="UP000826195">
    <property type="component" value="Unassembled WGS sequence"/>
</dbReference>
<evidence type="ECO:0000256" key="3">
    <source>
        <dbReference type="ARBA" id="ARBA00008300"/>
    </source>
</evidence>
<dbReference type="Gene3D" id="3.40.50.1820">
    <property type="entry name" value="alpha/beta hydrolase"/>
    <property type="match status" value="1"/>
</dbReference>
<dbReference type="PANTHER" id="PTHR13390:SF0">
    <property type="entry name" value="LIPID DROPLET-ASSOCIATED HYDROLASE"/>
    <property type="match status" value="1"/>
</dbReference>
<dbReference type="InterPro" id="IPR029058">
    <property type="entry name" value="AB_hydrolase_fold"/>
</dbReference>
<dbReference type="GO" id="GO:0005783">
    <property type="term" value="C:endoplasmic reticulum"/>
    <property type="evidence" value="ECO:0007669"/>
    <property type="project" value="UniProtKB-SubCell"/>
</dbReference>
<evidence type="ECO:0000256" key="2">
    <source>
        <dbReference type="ARBA" id="ARBA00004502"/>
    </source>
</evidence>
<keyword evidence="13" id="KW-1185">Reference proteome</keyword>
<accession>A0AAV7IV51</accession>
<protein>
    <recommendedName>
        <fullName evidence="4">Lipid droplet-associated hydrolase</fullName>
        <ecNumber evidence="9">3.1.1.13</ecNumber>
    </recommendedName>
    <alternativeName>
        <fullName evidence="8">Lipid droplet-associated serine hydrolase</fullName>
    </alternativeName>
</protein>
<dbReference type="SUPFAM" id="SSF53474">
    <property type="entry name" value="alpha/beta-Hydrolases"/>
    <property type="match status" value="1"/>
</dbReference>
<evidence type="ECO:0000256" key="4">
    <source>
        <dbReference type="ARBA" id="ARBA00019242"/>
    </source>
</evidence>
<dbReference type="GO" id="GO:0019915">
    <property type="term" value="P:lipid storage"/>
    <property type="evidence" value="ECO:0007669"/>
    <property type="project" value="InterPro"/>
</dbReference>
<keyword evidence="11" id="KW-0812">Transmembrane</keyword>
<dbReference type="PANTHER" id="PTHR13390">
    <property type="entry name" value="LIPASE"/>
    <property type="match status" value="1"/>
</dbReference>
<evidence type="ECO:0000313" key="12">
    <source>
        <dbReference type="EMBL" id="KAH0560161.1"/>
    </source>
</evidence>
<evidence type="ECO:0000256" key="1">
    <source>
        <dbReference type="ARBA" id="ARBA00004240"/>
    </source>
</evidence>
<keyword evidence="7" id="KW-0256">Endoplasmic reticulum</keyword>
<keyword evidence="5" id="KW-0551">Lipid droplet</keyword>
<evidence type="ECO:0000256" key="6">
    <source>
        <dbReference type="ARBA" id="ARBA00022801"/>
    </source>
</evidence>
<evidence type="ECO:0000313" key="13">
    <source>
        <dbReference type="Proteomes" id="UP000826195"/>
    </source>
</evidence>
<feature type="transmembrane region" description="Helical" evidence="11">
    <location>
        <begin position="162"/>
        <end position="181"/>
    </location>
</feature>
<organism evidence="12 13">
    <name type="scientific">Cotesia glomerata</name>
    <name type="common">Lepidopteran parasitic wasp</name>
    <name type="synonym">Apanteles glomeratus</name>
    <dbReference type="NCBI Taxonomy" id="32391"/>
    <lineage>
        <taxon>Eukaryota</taxon>
        <taxon>Metazoa</taxon>
        <taxon>Ecdysozoa</taxon>
        <taxon>Arthropoda</taxon>
        <taxon>Hexapoda</taxon>
        <taxon>Insecta</taxon>
        <taxon>Pterygota</taxon>
        <taxon>Neoptera</taxon>
        <taxon>Endopterygota</taxon>
        <taxon>Hymenoptera</taxon>
        <taxon>Apocrita</taxon>
        <taxon>Ichneumonoidea</taxon>
        <taxon>Braconidae</taxon>
        <taxon>Microgastrinae</taxon>
        <taxon>Cotesia</taxon>
    </lineage>
</organism>
<dbReference type="Pfam" id="PF10230">
    <property type="entry name" value="LIDHydrolase"/>
    <property type="match status" value="1"/>
</dbReference>
<dbReference type="EMBL" id="JAHXZJ010000374">
    <property type="protein sequence ID" value="KAH0560161.1"/>
    <property type="molecule type" value="Genomic_DNA"/>
</dbReference>
<dbReference type="FunFam" id="3.40.50.1820:FF:000068">
    <property type="entry name" value="Lipid droplet associated hydrolase"/>
    <property type="match status" value="1"/>
</dbReference>